<keyword evidence="5" id="KW-1185">Reference proteome</keyword>
<dbReference type="InterPro" id="IPR018060">
    <property type="entry name" value="HTH_AraC"/>
</dbReference>
<dbReference type="RefSeq" id="WP_309805123.1">
    <property type="nucleotide sequence ID" value="NZ_JAVDRD010000004.1"/>
</dbReference>
<dbReference type="SMART" id="SM00342">
    <property type="entry name" value="HTH_ARAC"/>
    <property type="match status" value="1"/>
</dbReference>
<sequence length="329" mass="35352">MTEPAIPLPERIDFLLVEGFSALAFFSTVEPLRVANRLAAQPLFAWRLHSADGEPVAASSGMRVVVDAPLAALDPPGTLIVCAGFHPERGLGRAGLAVLRRFGRGGGRFGAIDTGIVLLAQAGVAGPGPVAIHWEAESGFREAWPQIAVADALYTLSERLFSCAGGTAALDMMLERIARAHGLAFANAVAEQFIHDRIRPAGEGQRMAAGQRLAIRDPHLLRAIAAMEAQLDLPLRSADLARQAGVGVRRLERLFLAHLGVSPQRHYRRLRLERARVLLETTDLRVLDVALATGFDSASALTRDLRRAFGITATAARRGTRFARATTAE</sequence>
<protein>
    <submittedName>
        <fullName evidence="4">AraC family carnitine catabolism transcriptional activator</fullName>
    </submittedName>
</protein>
<evidence type="ECO:0000259" key="3">
    <source>
        <dbReference type="PROSITE" id="PS01124"/>
    </source>
</evidence>
<dbReference type="SUPFAM" id="SSF46689">
    <property type="entry name" value="Homeodomain-like"/>
    <property type="match status" value="2"/>
</dbReference>
<dbReference type="CDD" id="cd03136">
    <property type="entry name" value="GATase1_AraC_ArgR_like"/>
    <property type="match status" value="1"/>
</dbReference>
<organism evidence="4 5">
    <name type="scientific">Novosphingobium capsulatum</name>
    <dbReference type="NCBI Taxonomy" id="13688"/>
    <lineage>
        <taxon>Bacteria</taxon>
        <taxon>Pseudomonadati</taxon>
        <taxon>Pseudomonadota</taxon>
        <taxon>Alphaproteobacteria</taxon>
        <taxon>Sphingomonadales</taxon>
        <taxon>Sphingomonadaceae</taxon>
        <taxon>Novosphingobium</taxon>
    </lineage>
</organism>
<accession>A0ABU1MLG8</accession>
<feature type="domain" description="HTH araC/xylS-type" evidence="3">
    <location>
        <begin position="221"/>
        <end position="319"/>
    </location>
</feature>
<comment type="caution">
    <text evidence="4">The sequence shown here is derived from an EMBL/GenBank/DDBJ whole genome shotgun (WGS) entry which is preliminary data.</text>
</comment>
<dbReference type="Gene3D" id="1.10.10.60">
    <property type="entry name" value="Homeodomain-like"/>
    <property type="match status" value="1"/>
</dbReference>
<reference evidence="4 5" key="1">
    <citation type="submission" date="2023-07" db="EMBL/GenBank/DDBJ databases">
        <title>Sorghum-associated microbial communities from plants grown in Nebraska, USA.</title>
        <authorList>
            <person name="Schachtman D."/>
        </authorList>
    </citation>
    <scope>NUCLEOTIDE SEQUENCE [LARGE SCALE GENOMIC DNA]</scope>
    <source>
        <strain evidence="4 5">DS1027</strain>
    </source>
</reference>
<gene>
    <name evidence="4" type="ORF">J2792_002052</name>
</gene>
<dbReference type="InterPro" id="IPR009057">
    <property type="entry name" value="Homeodomain-like_sf"/>
</dbReference>
<dbReference type="InterPro" id="IPR052158">
    <property type="entry name" value="INH-QAR"/>
</dbReference>
<keyword evidence="1" id="KW-0805">Transcription regulation</keyword>
<proteinExistence type="predicted"/>
<evidence type="ECO:0000313" key="5">
    <source>
        <dbReference type="Proteomes" id="UP001184150"/>
    </source>
</evidence>
<dbReference type="Proteomes" id="UP001184150">
    <property type="component" value="Unassembled WGS sequence"/>
</dbReference>
<dbReference type="PANTHER" id="PTHR43130:SF3">
    <property type="entry name" value="HTH-TYPE TRANSCRIPTIONAL REGULATOR RV1931C"/>
    <property type="match status" value="1"/>
</dbReference>
<evidence type="ECO:0000313" key="4">
    <source>
        <dbReference type="EMBL" id="MDR6511180.1"/>
    </source>
</evidence>
<dbReference type="PROSITE" id="PS01124">
    <property type="entry name" value="HTH_ARAC_FAMILY_2"/>
    <property type="match status" value="1"/>
</dbReference>
<dbReference type="InterPro" id="IPR029062">
    <property type="entry name" value="Class_I_gatase-like"/>
</dbReference>
<evidence type="ECO:0000256" key="2">
    <source>
        <dbReference type="ARBA" id="ARBA00023163"/>
    </source>
</evidence>
<keyword evidence="2" id="KW-0804">Transcription</keyword>
<dbReference type="SUPFAM" id="SSF52317">
    <property type="entry name" value="Class I glutamine amidotransferase-like"/>
    <property type="match status" value="1"/>
</dbReference>
<dbReference type="PANTHER" id="PTHR43130">
    <property type="entry name" value="ARAC-FAMILY TRANSCRIPTIONAL REGULATOR"/>
    <property type="match status" value="1"/>
</dbReference>
<dbReference type="Gene3D" id="3.40.50.880">
    <property type="match status" value="1"/>
</dbReference>
<dbReference type="Pfam" id="PF12833">
    <property type="entry name" value="HTH_18"/>
    <property type="match status" value="1"/>
</dbReference>
<name>A0ABU1MLG8_9SPHN</name>
<dbReference type="EMBL" id="JAVDRD010000004">
    <property type="protein sequence ID" value="MDR6511180.1"/>
    <property type="molecule type" value="Genomic_DNA"/>
</dbReference>
<evidence type="ECO:0000256" key="1">
    <source>
        <dbReference type="ARBA" id="ARBA00023015"/>
    </source>
</evidence>